<organism evidence="8 9">
    <name type="scientific">Sphingomonas panacis</name>
    <dbReference type="NCBI Taxonomy" id="1560345"/>
    <lineage>
        <taxon>Bacteria</taxon>
        <taxon>Pseudomonadati</taxon>
        <taxon>Pseudomonadota</taxon>
        <taxon>Alphaproteobacteria</taxon>
        <taxon>Sphingomonadales</taxon>
        <taxon>Sphingomonadaceae</taxon>
        <taxon>Sphingomonas</taxon>
    </lineage>
</organism>
<dbReference type="EMBL" id="CP014168">
    <property type="protein sequence ID" value="AOH86240.1"/>
    <property type="molecule type" value="Genomic_DNA"/>
</dbReference>
<accession>A0A1B3ZFN8</accession>
<dbReference type="Proteomes" id="UP000094256">
    <property type="component" value="Chromosome"/>
</dbReference>
<gene>
    <name evidence="8" type="ORF">AWL63_22025</name>
</gene>
<dbReference type="InterPro" id="IPR029068">
    <property type="entry name" value="Glyas_Bleomycin-R_OHBP_Dase"/>
</dbReference>
<dbReference type="AlphaFoldDB" id="A0A1B3ZFN8"/>
<evidence type="ECO:0000256" key="2">
    <source>
        <dbReference type="ARBA" id="ARBA00012135"/>
    </source>
</evidence>
<keyword evidence="3" id="KW-0808">Transferase</keyword>
<protein>
    <recommendedName>
        <fullName evidence="2">hydroxymethylpyrimidine kinase</fullName>
        <ecNumber evidence="2">2.7.1.49</ecNumber>
    </recommendedName>
</protein>
<dbReference type="PROSITE" id="PS51819">
    <property type="entry name" value="VOC"/>
    <property type="match status" value="1"/>
</dbReference>
<evidence type="ECO:0000313" key="8">
    <source>
        <dbReference type="EMBL" id="AOH86240.1"/>
    </source>
</evidence>
<proteinExistence type="predicted"/>
<dbReference type="InterPro" id="IPR013749">
    <property type="entry name" value="PM/HMP-P_kinase-1"/>
</dbReference>
<keyword evidence="6" id="KW-0067">ATP-binding</keyword>
<keyword evidence="4" id="KW-0547">Nucleotide-binding</keyword>
<dbReference type="Gene3D" id="3.40.1190.20">
    <property type="match status" value="1"/>
</dbReference>
<evidence type="ECO:0000256" key="6">
    <source>
        <dbReference type="ARBA" id="ARBA00022840"/>
    </source>
</evidence>
<dbReference type="GO" id="GO:0009228">
    <property type="term" value="P:thiamine biosynthetic process"/>
    <property type="evidence" value="ECO:0007669"/>
    <property type="project" value="InterPro"/>
</dbReference>
<dbReference type="Pfam" id="PF18029">
    <property type="entry name" value="Glyoxalase_6"/>
    <property type="match status" value="1"/>
</dbReference>
<evidence type="ECO:0000256" key="4">
    <source>
        <dbReference type="ARBA" id="ARBA00022741"/>
    </source>
</evidence>
<evidence type="ECO:0000256" key="3">
    <source>
        <dbReference type="ARBA" id="ARBA00022679"/>
    </source>
</evidence>
<dbReference type="STRING" id="1560345.AWL63_22025"/>
<dbReference type="NCBIfam" id="TIGR00097">
    <property type="entry name" value="HMP-P_kinase"/>
    <property type="match status" value="1"/>
</dbReference>
<dbReference type="GO" id="GO:0008902">
    <property type="term" value="F:hydroxymethylpyrimidine kinase activity"/>
    <property type="evidence" value="ECO:0007669"/>
    <property type="project" value="UniProtKB-EC"/>
</dbReference>
<dbReference type="PANTHER" id="PTHR20858">
    <property type="entry name" value="PHOSPHOMETHYLPYRIMIDINE KINASE"/>
    <property type="match status" value="1"/>
</dbReference>
<dbReference type="InterPro" id="IPR041581">
    <property type="entry name" value="Glyoxalase_6"/>
</dbReference>
<dbReference type="SUPFAM" id="SSF54593">
    <property type="entry name" value="Glyoxalase/Bleomycin resistance protein/Dihydroxybiphenyl dioxygenase"/>
    <property type="match status" value="1"/>
</dbReference>
<comment type="pathway">
    <text evidence="1">Cofactor biosynthesis; thiamine diphosphate biosynthesis.</text>
</comment>
<dbReference type="EC" id="2.7.1.49" evidence="2"/>
<feature type="domain" description="VOC" evidence="7">
    <location>
        <begin position="288"/>
        <end position="395"/>
    </location>
</feature>
<evidence type="ECO:0000313" key="9">
    <source>
        <dbReference type="Proteomes" id="UP000094256"/>
    </source>
</evidence>
<dbReference type="GO" id="GO:0009229">
    <property type="term" value="P:thiamine diphosphate biosynthetic process"/>
    <property type="evidence" value="ECO:0007669"/>
    <property type="project" value="UniProtKB-UniPathway"/>
</dbReference>
<dbReference type="GO" id="GO:0008972">
    <property type="term" value="F:phosphomethylpyrimidine kinase activity"/>
    <property type="evidence" value="ECO:0007669"/>
    <property type="project" value="InterPro"/>
</dbReference>
<evidence type="ECO:0000256" key="5">
    <source>
        <dbReference type="ARBA" id="ARBA00022777"/>
    </source>
</evidence>
<keyword evidence="9" id="KW-1185">Reference proteome</keyword>
<dbReference type="UniPathway" id="UPA00060">
    <property type="reaction ID" value="UER00138"/>
</dbReference>
<dbReference type="InterPro" id="IPR004399">
    <property type="entry name" value="HMP/HMP-P_kinase_dom"/>
</dbReference>
<dbReference type="Gene3D" id="3.10.180.10">
    <property type="entry name" value="2,3-Dihydroxybiphenyl 1,2-Dioxygenase, domain 1"/>
    <property type="match status" value="1"/>
</dbReference>
<dbReference type="PANTHER" id="PTHR20858:SF17">
    <property type="entry name" value="HYDROXYMETHYLPYRIMIDINE_PHOSPHOMETHYLPYRIMIDINE KINASE THI20-RELATED"/>
    <property type="match status" value="1"/>
</dbReference>
<dbReference type="RefSeq" id="WP_069206752.1">
    <property type="nucleotide sequence ID" value="NZ_CP014168.1"/>
</dbReference>
<name>A0A1B3ZFN8_9SPHN</name>
<evidence type="ECO:0000256" key="1">
    <source>
        <dbReference type="ARBA" id="ARBA00004948"/>
    </source>
</evidence>
<dbReference type="InterPro" id="IPR029056">
    <property type="entry name" value="Ribokinase-like"/>
</dbReference>
<dbReference type="GO" id="GO:0005829">
    <property type="term" value="C:cytosol"/>
    <property type="evidence" value="ECO:0007669"/>
    <property type="project" value="TreeGrafter"/>
</dbReference>
<dbReference type="SUPFAM" id="SSF53613">
    <property type="entry name" value="Ribokinase-like"/>
    <property type="match status" value="1"/>
</dbReference>
<keyword evidence="5 8" id="KW-0418">Kinase</keyword>
<dbReference type="InterPro" id="IPR037523">
    <property type="entry name" value="VOC_core"/>
</dbReference>
<evidence type="ECO:0000259" key="7">
    <source>
        <dbReference type="PROSITE" id="PS51819"/>
    </source>
</evidence>
<dbReference type="KEGG" id="span:AWL63_22025"/>
<dbReference type="OrthoDB" id="9810880at2"/>
<dbReference type="Pfam" id="PF08543">
    <property type="entry name" value="Phos_pyr_kin"/>
    <property type="match status" value="1"/>
</dbReference>
<dbReference type="GO" id="GO:0005524">
    <property type="term" value="F:ATP binding"/>
    <property type="evidence" value="ECO:0007669"/>
    <property type="project" value="UniProtKB-KW"/>
</dbReference>
<reference evidence="8 9" key="1">
    <citation type="submission" date="2016-01" db="EMBL/GenBank/DDBJ databases">
        <title>Complete genome and mega plasmid sequence of Sphingomonas panacis DCY99 elicits systemic resistance in rice to Xanthomonas oryzae.</title>
        <authorList>
            <person name="Kim Y.J."/>
            <person name="Yang D.C."/>
            <person name="Sing P."/>
        </authorList>
    </citation>
    <scope>NUCLEOTIDE SEQUENCE [LARGE SCALE GENOMIC DNA]</scope>
    <source>
        <strain evidence="8 9">DCY99</strain>
    </source>
</reference>
<dbReference type="CDD" id="cd01169">
    <property type="entry name" value="HMPP_kinase"/>
    <property type="match status" value="1"/>
</dbReference>
<dbReference type="FunFam" id="3.40.1190.20:FF:000003">
    <property type="entry name" value="Phosphomethylpyrimidine kinase ThiD"/>
    <property type="match status" value="1"/>
</dbReference>
<sequence length="407" mass="42192">MTTPRILIIAGSDSGGGAGIQADIKTVTMLGGHAMTAITAITAQNTMGVQAVMPVPTDIVVAQIESCVSDIGVDAIKIGMIGSAETAHAVADVIEALGVPIVFDPVMVATSGSVLADADTIAAFDRLMRLATLVTPNLPELAALSLSVRPERVEGRVAGAALDARASTRSARTAGEAEALAARICTPILAKGGHADGDTLTDRLVGPDGEIARWNSPRIATRHTHGTGCTLASAIATELARGAPLPHAIARARSFVRLAMLGAPGFGGGHGPMGHHTVRLDGPRPAPTPNQITLPLTNFAASAAFYEALGLTRIVDAAPRYARFESEGGVTLSIEATDETPHGAMLYLECDDLDATVTALRATGASVDDPVEQRWGWREARTRDPAGNALCLYQAGEARRFPAWRIA</sequence>